<sequence>MAKVKLSGRMQSMRSSSGQRSVMGWNQLFSHPYKVSDMAINDNYIVFTNGRSIAAYEIIWNLTSDNNFEPNSNRIKSSEKQQKISINVVGTFSKDNEGIILYERNILTLFPTGVTMHSLNGSMIASIPILQAEGEPIGMDLCGTYLTIFTIDGFLKVYDLSDRDPKLITNSYNLYDMCSDFAANLIPDGKLYIWDIEKDTLLSYDFKKKRKSFDYEDDTLEISDNTGDDTKSIYDKICTNRIPLSIHWDIYDSRLLVCNARKMKIASKSKKFRNMDTAFKAIKLVQSTGVWNSLARMCVKTKKLDVAGLDAEQLYIQCERYDLLNKLYQSRNKMDEALTIAETKDRIHLRNTEYHYARQLEQDSNYKEAIIHYEKANTHRYDVPRMLLEQPDQLQLYMSKTNDPEMLKWWGQNLESQGDLNAALKAYMQAGDVFSQVRVLCFMNEDARAADLARKSNDKAAFYHMARHYETLGNFEDAVSFFTKANAYSNAVRICKENNMLEELWNIGTVAGNRDKLECARHLEQSEELEKQSFYTIERQIATELDSDSDPALVAKCAEYFVTNSQFDKAVDLLSYWQKEAIDVCLTYNVQLNEDLVEKLTPEKDQVDEETRSLVLDKLGETLSSQRQLPLSD</sequence>
<accession>A0ACB9SMH5</accession>
<organism evidence="1 2">
    <name type="scientific">Holotrichia oblita</name>
    <name type="common">Chafer beetle</name>
    <dbReference type="NCBI Taxonomy" id="644536"/>
    <lineage>
        <taxon>Eukaryota</taxon>
        <taxon>Metazoa</taxon>
        <taxon>Ecdysozoa</taxon>
        <taxon>Arthropoda</taxon>
        <taxon>Hexapoda</taxon>
        <taxon>Insecta</taxon>
        <taxon>Pterygota</taxon>
        <taxon>Neoptera</taxon>
        <taxon>Endopterygota</taxon>
        <taxon>Coleoptera</taxon>
        <taxon>Polyphaga</taxon>
        <taxon>Scarabaeiformia</taxon>
        <taxon>Scarabaeidae</taxon>
        <taxon>Melolonthinae</taxon>
        <taxon>Holotrichia</taxon>
    </lineage>
</organism>
<comment type="caution">
    <text evidence="1">The sequence shown here is derived from an EMBL/GenBank/DDBJ whole genome shotgun (WGS) entry which is preliminary data.</text>
</comment>
<proteinExistence type="predicted"/>
<reference evidence="1" key="1">
    <citation type="submission" date="2022-04" db="EMBL/GenBank/DDBJ databases">
        <title>Chromosome-scale genome assembly of Holotrichia oblita Faldermann.</title>
        <authorList>
            <person name="Rongchong L."/>
        </authorList>
    </citation>
    <scope>NUCLEOTIDE SEQUENCE</scope>
    <source>
        <strain evidence="1">81SQS9</strain>
    </source>
</reference>
<protein>
    <submittedName>
        <fullName evidence="1">Uncharacterized protein</fullName>
    </submittedName>
</protein>
<gene>
    <name evidence="1" type="ORF">MML48_8g00008228</name>
</gene>
<evidence type="ECO:0000313" key="2">
    <source>
        <dbReference type="Proteomes" id="UP001056778"/>
    </source>
</evidence>
<evidence type="ECO:0000313" key="1">
    <source>
        <dbReference type="EMBL" id="KAI4456187.1"/>
    </source>
</evidence>
<keyword evidence="2" id="KW-1185">Reference proteome</keyword>
<dbReference type="EMBL" id="CM043022">
    <property type="protein sequence ID" value="KAI4456187.1"/>
    <property type="molecule type" value="Genomic_DNA"/>
</dbReference>
<name>A0ACB9SMH5_HOLOL</name>
<dbReference type="Proteomes" id="UP001056778">
    <property type="component" value="Chromosome 8"/>
</dbReference>